<evidence type="ECO:0000256" key="1">
    <source>
        <dbReference type="SAM" id="MobiDB-lite"/>
    </source>
</evidence>
<proteinExistence type="predicted"/>
<gene>
    <name evidence="2" type="ORF">A3D03_02630</name>
</gene>
<feature type="compositionally biased region" description="Polar residues" evidence="1">
    <location>
        <begin position="21"/>
        <end position="32"/>
    </location>
</feature>
<dbReference type="AlphaFoldDB" id="A0A1F6ACL3"/>
<sequence>MNTTAQNDNSASSAGNTSSSPPVQSPINSTSTGDKEKEAPRSSASEIVQEVGKQVEIPSEVEKAGVIHYKETIEIPPDVRKMGLTPTGANVPVVSQTPQVTLPVSDQIVYQGLHADFTNAVKWLAVWCMKKLKTAHLALKKVHGKIIRVRLK</sequence>
<dbReference type="EMBL" id="MFJN01000008">
    <property type="protein sequence ID" value="OGG22172.1"/>
    <property type="molecule type" value="Genomic_DNA"/>
</dbReference>
<reference evidence="2 3" key="1">
    <citation type="journal article" date="2016" name="Nat. Commun.">
        <title>Thousands of microbial genomes shed light on interconnected biogeochemical processes in an aquifer system.</title>
        <authorList>
            <person name="Anantharaman K."/>
            <person name="Brown C.T."/>
            <person name="Hug L.A."/>
            <person name="Sharon I."/>
            <person name="Castelle C.J."/>
            <person name="Probst A.J."/>
            <person name="Thomas B.C."/>
            <person name="Singh A."/>
            <person name="Wilkins M.J."/>
            <person name="Karaoz U."/>
            <person name="Brodie E.L."/>
            <person name="Williams K.H."/>
            <person name="Hubbard S.S."/>
            <person name="Banfield J.F."/>
        </authorList>
    </citation>
    <scope>NUCLEOTIDE SEQUENCE [LARGE SCALE GENOMIC DNA]</scope>
</reference>
<accession>A0A1F6ACL3</accession>
<name>A0A1F6ACL3_9BACT</name>
<evidence type="ECO:0000313" key="3">
    <source>
        <dbReference type="Proteomes" id="UP000177092"/>
    </source>
</evidence>
<comment type="caution">
    <text evidence="2">The sequence shown here is derived from an EMBL/GenBank/DDBJ whole genome shotgun (WGS) entry which is preliminary data.</text>
</comment>
<feature type="compositionally biased region" description="Low complexity" evidence="1">
    <location>
        <begin position="9"/>
        <end position="20"/>
    </location>
</feature>
<dbReference type="Proteomes" id="UP000177092">
    <property type="component" value="Unassembled WGS sequence"/>
</dbReference>
<dbReference type="STRING" id="1798384.A3D03_02630"/>
<evidence type="ECO:0000313" key="2">
    <source>
        <dbReference type="EMBL" id="OGG22172.1"/>
    </source>
</evidence>
<protein>
    <submittedName>
        <fullName evidence="2">Uncharacterized protein</fullName>
    </submittedName>
</protein>
<feature type="region of interest" description="Disordered" evidence="1">
    <location>
        <begin position="1"/>
        <end position="49"/>
    </location>
</feature>
<organism evidence="2 3">
    <name type="scientific">Candidatus Gottesmanbacteria bacterium RIFCSPHIGHO2_02_FULL_40_13</name>
    <dbReference type="NCBI Taxonomy" id="1798384"/>
    <lineage>
        <taxon>Bacteria</taxon>
        <taxon>Candidatus Gottesmaniibacteriota</taxon>
    </lineage>
</organism>